<keyword evidence="6" id="KW-1185">Reference proteome</keyword>
<keyword evidence="2 3" id="KW-0378">Hydrolase</keyword>
<keyword evidence="3" id="KW-0732">Signal</keyword>
<dbReference type="GO" id="GO:0016787">
    <property type="term" value="F:hydrolase activity"/>
    <property type="evidence" value="ECO:0007669"/>
    <property type="project" value="UniProtKB-KW"/>
</dbReference>
<dbReference type="AlphaFoldDB" id="A0A9P6NG77"/>
<organism evidence="5 6">
    <name type="scientific">Cronartium quercuum f. sp. fusiforme G11</name>
    <dbReference type="NCBI Taxonomy" id="708437"/>
    <lineage>
        <taxon>Eukaryota</taxon>
        <taxon>Fungi</taxon>
        <taxon>Dikarya</taxon>
        <taxon>Basidiomycota</taxon>
        <taxon>Pucciniomycotina</taxon>
        <taxon>Pucciniomycetes</taxon>
        <taxon>Pucciniales</taxon>
        <taxon>Coleosporiaceae</taxon>
        <taxon>Cronartium</taxon>
    </lineage>
</organism>
<name>A0A9P6NG77_9BASI</name>
<dbReference type="SUPFAM" id="SSF53474">
    <property type="entry name" value="alpha/beta-Hydrolases"/>
    <property type="match status" value="1"/>
</dbReference>
<accession>A0A9P6NG77</accession>
<dbReference type="EMBL" id="MU167284">
    <property type="protein sequence ID" value="KAG0145017.1"/>
    <property type="molecule type" value="Genomic_DNA"/>
</dbReference>
<evidence type="ECO:0000256" key="2">
    <source>
        <dbReference type="ARBA" id="ARBA00022801"/>
    </source>
</evidence>
<proteinExistence type="inferred from homology"/>
<gene>
    <name evidence="5" type="ORF">CROQUDRAFT_133991</name>
</gene>
<comment type="caution">
    <text evidence="5">The sequence shown here is derived from an EMBL/GenBank/DDBJ whole genome shotgun (WGS) entry which is preliminary data.</text>
</comment>
<feature type="domain" description="Carboxylesterase type B" evidence="4">
    <location>
        <begin position="33"/>
        <end position="246"/>
    </location>
</feature>
<dbReference type="InterPro" id="IPR050309">
    <property type="entry name" value="Type-B_Carboxylest/Lipase"/>
</dbReference>
<reference evidence="5" key="1">
    <citation type="submission" date="2013-11" db="EMBL/GenBank/DDBJ databases">
        <title>Genome sequence of the fusiform rust pathogen reveals effectors for host alternation and coevolution with pine.</title>
        <authorList>
            <consortium name="DOE Joint Genome Institute"/>
            <person name="Smith K."/>
            <person name="Pendleton A."/>
            <person name="Kubisiak T."/>
            <person name="Anderson C."/>
            <person name="Salamov A."/>
            <person name="Aerts A."/>
            <person name="Riley R."/>
            <person name="Clum A."/>
            <person name="Lindquist E."/>
            <person name="Ence D."/>
            <person name="Campbell M."/>
            <person name="Kronenberg Z."/>
            <person name="Feau N."/>
            <person name="Dhillon B."/>
            <person name="Hamelin R."/>
            <person name="Burleigh J."/>
            <person name="Smith J."/>
            <person name="Yandell M."/>
            <person name="Nelson C."/>
            <person name="Grigoriev I."/>
            <person name="Davis J."/>
        </authorList>
    </citation>
    <scope>NUCLEOTIDE SEQUENCE</scope>
    <source>
        <strain evidence="5">G11</strain>
    </source>
</reference>
<comment type="similarity">
    <text evidence="1 3">Belongs to the type-B carboxylesterase/lipase family.</text>
</comment>
<feature type="chain" id="PRO_5040538472" description="Carboxylic ester hydrolase" evidence="3">
    <location>
        <begin position="21"/>
        <end position="540"/>
    </location>
</feature>
<evidence type="ECO:0000313" key="5">
    <source>
        <dbReference type="EMBL" id="KAG0145017.1"/>
    </source>
</evidence>
<dbReference type="PROSITE" id="PS00122">
    <property type="entry name" value="CARBOXYLESTERASE_B_1"/>
    <property type="match status" value="1"/>
</dbReference>
<evidence type="ECO:0000313" key="6">
    <source>
        <dbReference type="Proteomes" id="UP000886653"/>
    </source>
</evidence>
<dbReference type="Pfam" id="PF00135">
    <property type="entry name" value="COesterase"/>
    <property type="match status" value="1"/>
</dbReference>
<dbReference type="Proteomes" id="UP000886653">
    <property type="component" value="Unassembled WGS sequence"/>
</dbReference>
<dbReference type="EC" id="3.1.1.-" evidence="3"/>
<sequence length="540" mass="57551">MRATIVILSSTLCLIAAVQAVDTLVDLGHAKYQGLKVGKNVNQWLSVRYAAPCDGANRFKPPQPVLNQTTIVDATVQGALCLSKNSQEGNQYDSPRQAMKEDCLYMSIYAPANAKTTSMVPIMFFIQGGGFGSNSNGNFNGTGLVESSGGKLMVVGINYRVGILGFLAGAEVAKGTSGATPNNGLRDMIAAARFIKEHATAFGGDPNHIVLSGVSSGAEAINILLTSNNGTGWPDLFVGAAVQSPGIFPTGTPADRDSAFKNNLNNPKAATEKDISSMIKSTVPSITQEVLAKVLEAFPSSLNKISFFGRDVSPRANASLRLGTGAEWQRDAAIKTELKTVCTANFFSDMNSMVKNKANWHYRWNLLDESIGGAADKGLFSPHAQELYGIWGANNTDGGDPGCFADGTCVEAIKIVQSYWISFILSLDPNKRRAPGTPIWKTWSVKTPCRIVFDNHNATMEVVGTGIGEVSIAGLNERQRCVGLMMPLAKAVALNLPEGGVLPGFANGARTDPTLVVFERARGFSLKSSNHSKQHLSVNR</sequence>
<dbReference type="InterPro" id="IPR029058">
    <property type="entry name" value="AB_hydrolase_fold"/>
</dbReference>
<protein>
    <recommendedName>
        <fullName evidence="3">Carboxylic ester hydrolase</fullName>
        <ecNumber evidence="3">3.1.1.-</ecNumber>
    </recommendedName>
</protein>
<dbReference type="InterPro" id="IPR019826">
    <property type="entry name" value="Carboxylesterase_B_AS"/>
</dbReference>
<evidence type="ECO:0000256" key="3">
    <source>
        <dbReference type="RuleBase" id="RU361235"/>
    </source>
</evidence>
<evidence type="ECO:0000259" key="4">
    <source>
        <dbReference type="Pfam" id="PF00135"/>
    </source>
</evidence>
<evidence type="ECO:0000256" key="1">
    <source>
        <dbReference type="ARBA" id="ARBA00005964"/>
    </source>
</evidence>
<dbReference type="OrthoDB" id="408631at2759"/>
<dbReference type="Gene3D" id="3.40.50.1820">
    <property type="entry name" value="alpha/beta hydrolase"/>
    <property type="match status" value="2"/>
</dbReference>
<dbReference type="PANTHER" id="PTHR11559">
    <property type="entry name" value="CARBOXYLESTERASE"/>
    <property type="match status" value="1"/>
</dbReference>
<feature type="signal peptide" evidence="3">
    <location>
        <begin position="1"/>
        <end position="20"/>
    </location>
</feature>
<dbReference type="InterPro" id="IPR002018">
    <property type="entry name" value="CarbesteraseB"/>
</dbReference>